<sequence length="501" mass="53643">MISESEQPETALKKTLGPVSLTALGVGLVIGSGIFTVIGTAIGGNPAKIADWKGSPILDLILHHGAVAGRPGAGPALALSLVLVAVVCAFTGLCYAELASMIPIAGSAYTYTYATLGELVAWVIGWDLILEYAFANMSVSVGFAAHVVDLLDWLGIRMDPKWLSPAFLPQGLQDLAGKDIFTPGWHAGFDIPAFLIVFFITVVLVLGIRESSRTNNIMVLIKVAAILAFVLFGLGFIHPANYHPFSPNGFSGILAGGSIIFFTYIGFDAVSTASEECRNPKRDVPIGIIATLIVCTILYMGVALVLTGMVPWSTVVGDGAPIVNALKRLSLEPGGQRLHLVRLFVLIGALLGMISSILVGQYGQARIWYAMSRDRLLPSAFSRVHSRFRTPAFSTIVAGILVAIPAGLFDVGSLAEMSNIGTLFAFVLVSIGVLVLRRKDPSRRRGFSVPGGPVIPVLSILFSLLLMAGLPAITWVRFFVWLTIGLFVYFFYSRKRSEFAQ</sequence>
<feature type="transmembrane region" description="Helical" evidence="6">
    <location>
        <begin position="288"/>
        <end position="310"/>
    </location>
</feature>
<evidence type="ECO:0000256" key="6">
    <source>
        <dbReference type="SAM" id="Phobius"/>
    </source>
</evidence>
<feature type="transmembrane region" description="Helical" evidence="6">
    <location>
        <begin position="448"/>
        <end position="468"/>
    </location>
</feature>
<feature type="transmembrane region" description="Helical" evidence="6">
    <location>
        <begin position="21"/>
        <end position="42"/>
    </location>
</feature>
<dbReference type="EMBL" id="JBJYXY010000001">
    <property type="protein sequence ID" value="MFN2974706.1"/>
    <property type="molecule type" value="Genomic_DNA"/>
</dbReference>
<keyword evidence="3 6" id="KW-0812">Transmembrane</keyword>
<dbReference type="Gene3D" id="1.20.1740.10">
    <property type="entry name" value="Amino acid/polyamine transporter I"/>
    <property type="match status" value="1"/>
</dbReference>
<evidence type="ECO:0000256" key="4">
    <source>
        <dbReference type="ARBA" id="ARBA00022989"/>
    </source>
</evidence>
<feature type="transmembrane region" description="Helical" evidence="6">
    <location>
        <begin position="108"/>
        <end position="129"/>
    </location>
</feature>
<feature type="transmembrane region" description="Helical" evidence="6">
    <location>
        <begin position="76"/>
        <end position="96"/>
    </location>
</feature>
<protein>
    <submittedName>
        <fullName evidence="7">Amino acid permease</fullName>
    </submittedName>
</protein>
<feature type="transmembrane region" description="Helical" evidence="6">
    <location>
        <begin position="340"/>
        <end position="363"/>
    </location>
</feature>
<feature type="transmembrane region" description="Helical" evidence="6">
    <location>
        <begin position="185"/>
        <end position="207"/>
    </location>
</feature>
<feature type="transmembrane region" description="Helical" evidence="6">
    <location>
        <begin position="417"/>
        <end position="436"/>
    </location>
</feature>
<evidence type="ECO:0000256" key="5">
    <source>
        <dbReference type="ARBA" id="ARBA00023136"/>
    </source>
</evidence>
<organism evidence="7 8">
    <name type="scientific">Terriglobus aquaticus</name>
    <dbReference type="NCBI Taxonomy" id="940139"/>
    <lineage>
        <taxon>Bacteria</taxon>
        <taxon>Pseudomonadati</taxon>
        <taxon>Acidobacteriota</taxon>
        <taxon>Terriglobia</taxon>
        <taxon>Terriglobales</taxon>
        <taxon>Acidobacteriaceae</taxon>
        <taxon>Terriglobus</taxon>
    </lineage>
</organism>
<keyword evidence="8" id="KW-1185">Reference proteome</keyword>
<evidence type="ECO:0000256" key="1">
    <source>
        <dbReference type="ARBA" id="ARBA00004141"/>
    </source>
</evidence>
<evidence type="ECO:0000313" key="8">
    <source>
        <dbReference type="Proteomes" id="UP001634747"/>
    </source>
</evidence>
<keyword evidence="5 6" id="KW-0472">Membrane</keyword>
<dbReference type="PANTHER" id="PTHR43243:SF4">
    <property type="entry name" value="CATIONIC AMINO ACID TRANSPORTER 4"/>
    <property type="match status" value="1"/>
</dbReference>
<feature type="transmembrane region" description="Helical" evidence="6">
    <location>
        <begin position="249"/>
        <end position="267"/>
    </location>
</feature>
<evidence type="ECO:0000256" key="2">
    <source>
        <dbReference type="ARBA" id="ARBA00022448"/>
    </source>
</evidence>
<feature type="transmembrane region" description="Helical" evidence="6">
    <location>
        <begin position="474"/>
        <end position="492"/>
    </location>
</feature>
<feature type="transmembrane region" description="Helical" evidence="6">
    <location>
        <begin position="392"/>
        <end position="411"/>
    </location>
</feature>
<reference evidence="7 8" key="1">
    <citation type="submission" date="2024-12" db="EMBL/GenBank/DDBJ databases">
        <authorList>
            <person name="Lee Y."/>
        </authorList>
    </citation>
    <scope>NUCLEOTIDE SEQUENCE [LARGE SCALE GENOMIC DNA]</scope>
    <source>
        <strain evidence="7 8">03SUJ4</strain>
    </source>
</reference>
<comment type="caution">
    <text evidence="7">The sequence shown here is derived from an EMBL/GenBank/DDBJ whole genome shotgun (WGS) entry which is preliminary data.</text>
</comment>
<name>A0ABW9KG50_9BACT</name>
<dbReference type="RefSeq" id="WP_263415116.1">
    <property type="nucleotide sequence ID" value="NZ_BAABBH010000001.1"/>
</dbReference>
<keyword evidence="4 6" id="KW-1133">Transmembrane helix</keyword>
<comment type="subcellular location">
    <subcellularLocation>
        <location evidence="1">Membrane</location>
        <topology evidence="1">Multi-pass membrane protein</topology>
    </subcellularLocation>
</comment>
<dbReference type="Proteomes" id="UP001634747">
    <property type="component" value="Unassembled WGS sequence"/>
</dbReference>
<accession>A0ABW9KG50</accession>
<dbReference type="PANTHER" id="PTHR43243">
    <property type="entry name" value="INNER MEMBRANE TRANSPORTER YGJI-RELATED"/>
    <property type="match status" value="1"/>
</dbReference>
<dbReference type="Pfam" id="PF13520">
    <property type="entry name" value="AA_permease_2"/>
    <property type="match status" value="1"/>
</dbReference>
<evidence type="ECO:0000313" key="7">
    <source>
        <dbReference type="EMBL" id="MFN2974706.1"/>
    </source>
</evidence>
<dbReference type="PIRSF" id="PIRSF006060">
    <property type="entry name" value="AA_transporter"/>
    <property type="match status" value="1"/>
</dbReference>
<evidence type="ECO:0000256" key="3">
    <source>
        <dbReference type="ARBA" id="ARBA00022692"/>
    </source>
</evidence>
<dbReference type="InterPro" id="IPR002293">
    <property type="entry name" value="AA/rel_permease1"/>
</dbReference>
<proteinExistence type="predicted"/>
<keyword evidence="2" id="KW-0813">Transport</keyword>
<gene>
    <name evidence="7" type="ORF">ACK2TP_02935</name>
</gene>
<feature type="transmembrane region" description="Helical" evidence="6">
    <location>
        <begin position="219"/>
        <end position="237"/>
    </location>
</feature>